<accession>A0A2P2P4Y4</accession>
<reference evidence="1" key="1">
    <citation type="submission" date="2018-02" db="EMBL/GenBank/DDBJ databases">
        <title>Rhizophora mucronata_Transcriptome.</title>
        <authorList>
            <person name="Meera S.P."/>
            <person name="Sreeshan A."/>
            <person name="Augustine A."/>
        </authorList>
    </citation>
    <scope>NUCLEOTIDE SEQUENCE</scope>
    <source>
        <tissue evidence="1">Leaf</tissue>
    </source>
</reference>
<dbReference type="EMBL" id="GGEC01069318">
    <property type="protein sequence ID" value="MBX49802.1"/>
    <property type="molecule type" value="Transcribed_RNA"/>
</dbReference>
<organism evidence="1">
    <name type="scientific">Rhizophora mucronata</name>
    <name type="common">Asiatic mangrove</name>
    <dbReference type="NCBI Taxonomy" id="61149"/>
    <lineage>
        <taxon>Eukaryota</taxon>
        <taxon>Viridiplantae</taxon>
        <taxon>Streptophyta</taxon>
        <taxon>Embryophyta</taxon>
        <taxon>Tracheophyta</taxon>
        <taxon>Spermatophyta</taxon>
        <taxon>Magnoliopsida</taxon>
        <taxon>eudicotyledons</taxon>
        <taxon>Gunneridae</taxon>
        <taxon>Pentapetalae</taxon>
        <taxon>rosids</taxon>
        <taxon>fabids</taxon>
        <taxon>Malpighiales</taxon>
        <taxon>Rhizophoraceae</taxon>
        <taxon>Rhizophora</taxon>
    </lineage>
</organism>
<dbReference type="AlphaFoldDB" id="A0A2P2P4Y4"/>
<evidence type="ECO:0000313" key="1">
    <source>
        <dbReference type="EMBL" id="MBX49802.1"/>
    </source>
</evidence>
<name>A0A2P2P4Y4_RHIMU</name>
<protein>
    <submittedName>
        <fullName evidence="1">Uncharacterized protein</fullName>
    </submittedName>
</protein>
<proteinExistence type="predicted"/>
<sequence>MGIDHLTYSYYFEVHLFSYLV</sequence>